<gene>
    <name evidence="3" type="ORF">V5R04_06900</name>
</gene>
<accession>A0AAU7E087</accession>
<evidence type="ECO:0000313" key="3">
    <source>
        <dbReference type="EMBL" id="XBH22935.1"/>
    </source>
</evidence>
<proteinExistence type="predicted"/>
<evidence type="ECO:0000259" key="2">
    <source>
        <dbReference type="Pfam" id="PF01471"/>
    </source>
</evidence>
<feature type="region of interest" description="Disordered" evidence="1">
    <location>
        <begin position="150"/>
        <end position="187"/>
    </location>
</feature>
<dbReference type="Gene3D" id="1.10.101.10">
    <property type="entry name" value="PGBD-like superfamily/PGBD"/>
    <property type="match status" value="1"/>
</dbReference>
<protein>
    <submittedName>
        <fullName evidence="3">Peptidoglycan-binding domain-containing protein</fullName>
    </submittedName>
</protein>
<organism evidence="3">
    <name type="scientific">Jonesiaceae bacterium BS-20</name>
    <dbReference type="NCBI Taxonomy" id="3120821"/>
    <lineage>
        <taxon>Bacteria</taxon>
        <taxon>Bacillati</taxon>
        <taxon>Actinomycetota</taxon>
        <taxon>Actinomycetes</taxon>
        <taxon>Micrococcales</taxon>
        <taxon>Jonesiaceae</taxon>
    </lineage>
</organism>
<dbReference type="AlphaFoldDB" id="A0AAU7E087"/>
<dbReference type="Pfam" id="PF01471">
    <property type="entry name" value="PG_binding_1"/>
    <property type="match status" value="1"/>
</dbReference>
<sequence>MVFLLGTLVRSPWDSAGENAEAVLIPTAVVSERDFSASTDLVRGRVELGSEIVVNPTVTTEERAVVTALLADTGSTVRSGDALAKVSGQPLLLLHLDFPLYRTVHSGDEGDDVVAVQQELKRLGLYTGRVDGKYGAGTAAAVKKLYEANGLSAPTPAPETPDSLERETEELSSAGQEKKETSETRPAAVTPLKAEHFWALAEEEAKLVELAPVGTELGSTDTPLARLQVGEAQLTVRVPTASNDDYTMGAQGTAFRTTDEGQSWAVKISAVGDFTTEPHEFANRPGRDVTFEFETTDGLETGAEMYVELDKVSQPMRGLAVPLTGLREDKTGPYVDVLSPPQQAGDRKRVSVVILGTGDGFAHVESTELAVGDVVVVGN</sequence>
<name>A0AAU7E087_9MICO</name>
<dbReference type="SUPFAM" id="SSF47090">
    <property type="entry name" value="PGBD-like"/>
    <property type="match status" value="1"/>
</dbReference>
<dbReference type="InterPro" id="IPR036366">
    <property type="entry name" value="PGBDSf"/>
</dbReference>
<dbReference type="InterPro" id="IPR002477">
    <property type="entry name" value="Peptidoglycan-bd-like"/>
</dbReference>
<feature type="domain" description="Peptidoglycan binding-like" evidence="2">
    <location>
        <begin position="110"/>
        <end position="152"/>
    </location>
</feature>
<dbReference type="EMBL" id="CP146203">
    <property type="protein sequence ID" value="XBH22935.1"/>
    <property type="molecule type" value="Genomic_DNA"/>
</dbReference>
<dbReference type="InterPro" id="IPR036365">
    <property type="entry name" value="PGBD-like_sf"/>
</dbReference>
<reference evidence="3" key="1">
    <citation type="submission" date="2024-02" db="EMBL/GenBank/DDBJ databases">
        <title>Tomenella chthoni gen. nov. sp. nov., a member of the family Jonesiaceae isolated from bat guano.</title>
        <authorList>
            <person name="Miller S.L."/>
            <person name="King J."/>
            <person name="Sankaranarayanan K."/>
            <person name="Lawson P.A."/>
        </authorList>
    </citation>
    <scope>NUCLEOTIDE SEQUENCE</scope>
    <source>
        <strain evidence="3">BS-20</strain>
    </source>
</reference>
<evidence type="ECO:0000256" key="1">
    <source>
        <dbReference type="SAM" id="MobiDB-lite"/>
    </source>
</evidence>